<sequence length="177" mass="20546">MPKNKYQKICSKETFMIVRSLQTGNVSLTLADEIKKYKTDALIEFLQREEDLELDDLKVIREEKTSLRSVRKKKRSFSSYKTQKDLKEVLAKYGIDGNGIGAIRQFPPKTYTLEDDDEELKQCIREIKCRLGNMGTILADSNKAMWCEYISVILQLDTCIFHHEFAVFLLIPIIKLS</sequence>
<dbReference type="AlphaFoldDB" id="A0A2P4PV94"/>
<protein>
    <submittedName>
        <fullName evidence="1">Uncharacterized protein</fullName>
    </submittedName>
</protein>
<comment type="caution">
    <text evidence="1">The sequence shown here is derived from an EMBL/GenBank/DDBJ whole genome shotgun (WGS) entry which is preliminary data.</text>
</comment>
<accession>A0A2P4PV94</accession>
<evidence type="ECO:0000313" key="1">
    <source>
        <dbReference type="EMBL" id="POG69323.1"/>
    </source>
</evidence>
<dbReference type="VEuPathDB" id="FungiDB:RhiirFUN_006090"/>
<keyword evidence="2" id="KW-1185">Reference proteome</keyword>
<name>A0A2P4PV94_RHIID</name>
<dbReference type="EMBL" id="AUPC02000137">
    <property type="protein sequence ID" value="POG69323.1"/>
    <property type="molecule type" value="Genomic_DNA"/>
</dbReference>
<reference evidence="1 2" key="1">
    <citation type="journal article" date="2013" name="Proc. Natl. Acad. Sci. U.S.A.">
        <title>Genome of an arbuscular mycorrhizal fungus provides insight into the oldest plant symbiosis.</title>
        <authorList>
            <person name="Tisserant E."/>
            <person name="Malbreil M."/>
            <person name="Kuo A."/>
            <person name="Kohler A."/>
            <person name="Symeonidi A."/>
            <person name="Balestrini R."/>
            <person name="Charron P."/>
            <person name="Duensing N."/>
            <person name="Frei Dit Frey N."/>
            <person name="Gianinazzi-Pearson V."/>
            <person name="Gilbert L.B."/>
            <person name="Handa Y."/>
            <person name="Herr J.R."/>
            <person name="Hijri M."/>
            <person name="Koul R."/>
            <person name="Kawaguchi M."/>
            <person name="Krajinski F."/>
            <person name="Lammers P.J."/>
            <person name="Masclaux F.G."/>
            <person name="Murat C."/>
            <person name="Morin E."/>
            <person name="Ndikumana S."/>
            <person name="Pagni M."/>
            <person name="Petitpierre D."/>
            <person name="Requena N."/>
            <person name="Rosikiewicz P."/>
            <person name="Riley R."/>
            <person name="Saito K."/>
            <person name="San Clemente H."/>
            <person name="Shapiro H."/>
            <person name="van Tuinen D."/>
            <person name="Becard G."/>
            <person name="Bonfante P."/>
            <person name="Paszkowski U."/>
            <person name="Shachar-Hill Y.Y."/>
            <person name="Tuskan G.A."/>
            <person name="Young P.W."/>
            <person name="Sanders I.R."/>
            <person name="Henrissat B."/>
            <person name="Rensing S.A."/>
            <person name="Grigoriev I.V."/>
            <person name="Corradi N."/>
            <person name="Roux C."/>
            <person name="Martin F."/>
        </authorList>
    </citation>
    <scope>NUCLEOTIDE SEQUENCE [LARGE SCALE GENOMIC DNA]</scope>
    <source>
        <strain evidence="1 2">DAOM 197198</strain>
    </source>
</reference>
<organism evidence="1 2">
    <name type="scientific">Rhizophagus irregularis (strain DAOM 181602 / DAOM 197198 / MUCL 43194)</name>
    <name type="common">Arbuscular mycorrhizal fungus</name>
    <name type="synonym">Glomus intraradices</name>
    <dbReference type="NCBI Taxonomy" id="747089"/>
    <lineage>
        <taxon>Eukaryota</taxon>
        <taxon>Fungi</taxon>
        <taxon>Fungi incertae sedis</taxon>
        <taxon>Mucoromycota</taxon>
        <taxon>Glomeromycotina</taxon>
        <taxon>Glomeromycetes</taxon>
        <taxon>Glomerales</taxon>
        <taxon>Glomeraceae</taxon>
        <taxon>Rhizophagus</taxon>
    </lineage>
</organism>
<evidence type="ECO:0000313" key="2">
    <source>
        <dbReference type="Proteomes" id="UP000018888"/>
    </source>
</evidence>
<proteinExistence type="predicted"/>
<reference evidence="1 2" key="2">
    <citation type="journal article" date="2018" name="New Phytol.">
        <title>High intraspecific genome diversity in the model arbuscular mycorrhizal symbiont Rhizophagus irregularis.</title>
        <authorList>
            <person name="Chen E.C.H."/>
            <person name="Morin E."/>
            <person name="Beaudet D."/>
            <person name="Noel J."/>
            <person name="Yildirir G."/>
            <person name="Ndikumana S."/>
            <person name="Charron P."/>
            <person name="St-Onge C."/>
            <person name="Giorgi J."/>
            <person name="Kruger M."/>
            <person name="Marton T."/>
            <person name="Ropars J."/>
            <person name="Grigoriev I.V."/>
            <person name="Hainaut M."/>
            <person name="Henrissat B."/>
            <person name="Roux C."/>
            <person name="Martin F."/>
            <person name="Corradi N."/>
        </authorList>
    </citation>
    <scope>NUCLEOTIDE SEQUENCE [LARGE SCALE GENOMIC DNA]</scope>
    <source>
        <strain evidence="1 2">DAOM 197198</strain>
    </source>
</reference>
<gene>
    <name evidence="1" type="ORF">GLOIN_2v1797471</name>
</gene>
<dbReference type="Proteomes" id="UP000018888">
    <property type="component" value="Unassembled WGS sequence"/>
</dbReference>